<evidence type="ECO:0000313" key="2">
    <source>
        <dbReference type="Proteomes" id="UP000319825"/>
    </source>
</evidence>
<accession>A0A562IC64</accession>
<gene>
    <name evidence="1" type="ORF">JD77_03439</name>
</gene>
<reference evidence="1 2" key="1">
    <citation type="submission" date="2019-07" db="EMBL/GenBank/DDBJ databases">
        <title>R&amp;d 2014.</title>
        <authorList>
            <person name="Klenk H.-P."/>
        </authorList>
    </citation>
    <scope>NUCLEOTIDE SEQUENCE [LARGE SCALE GENOMIC DNA]</scope>
    <source>
        <strain evidence="1 2">DSM 43868</strain>
    </source>
</reference>
<organism evidence="1 2">
    <name type="scientific">Micromonospora olivasterospora</name>
    <dbReference type="NCBI Taxonomy" id="1880"/>
    <lineage>
        <taxon>Bacteria</taxon>
        <taxon>Bacillati</taxon>
        <taxon>Actinomycetota</taxon>
        <taxon>Actinomycetes</taxon>
        <taxon>Micromonosporales</taxon>
        <taxon>Micromonosporaceae</taxon>
        <taxon>Micromonospora</taxon>
    </lineage>
</organism>
<name>A0A562IC64_MICOL</name>
<dbReference type="RefSeq" id="WP_145775253.1">
    <property type="nucleotide sequence ID" value="NZ_BAAATQ010000010.1"/>
</dbReference>
<dbReference type="EMBL" id="VLKE01000001">
    <property type="protein sequence ID" value="TWH68446.1"/>
    <property type="molecule type" value="Genomic_DNA"/>
</dbReference>
<dbReference type="Proteomes" id="UP000319825">
    <property type="component" value="Unassembled WGS sequence"/>
</dbReference>
<dbReference type="SUPFAM" id="SSF52309">
    <property type="entry name" value="N-(deoxy)ribosyltransferase-like"/>
    <property type="match status" value="1"/>
</dbReference>
<proteinExistence type="predicted"/>
<dbReference type="AlphaFoldDB" id="A0A562IC64"/>
<comment type="caution">
    <text evidence="1">The sequence shown here is derived from an EMBL/GenBank/DDBJ whole genome shotgun (WGS) entry which is preliminary data.</text>
</comment>
<keyword evidence="2" id="KW-1185">Reference proteome</keyword>
<protein>
    <submittedName>
        <fullName evidence="1">Uncharacterized protein</fullName>
    </submittedName>
</protein>
<sequence>MSNSTRPSLYLAGSTNAGSAALLAALALLTAAGYLVSTPTDVAGIEDVETLTAVMAADVDAFDAASAVVALPDSDDVWEVVAAHSLGVPVVSVADALAWAAQ</sequence>
<evidence type="ECO:0000313" key="1">
    <source>
        <dbReference type="EMBL" id="TWH68446.1"/>
    </source>
</evidence>
<dbReference type="Gene3D" id="3.40.50.450">
    <property type="match status" value="1"/>
</dbReference>